<dbReference type="GO" id="GO:0006508">
    <property type="term" value="P:proteolysis"/>
    <property type="evidence" value="ECO:0007669"/>
    <property type="project" value="UniProtKB-KW"/>
</dbReference>
<dbReference type="InterPro" id="IPR011249">
    <property type="entry name" value="Metalloenz_LuxS/M16"/>
</dbReference>
<dbReference type="PANTHER" id="PTHR43690">
    <property type="entry name" value="NARDILYSIN"/>
    <property type="match status" value="1"/>
</dbReference>
<protein>
    <recommendedName>
        <fullName evidence="12">Peptidase M16 N-terminal domain-containing protein</fullName>
    </recommendedName>
</protein>
<evidence type="ECO:0000256" key="2">
    <source>
        <dbReference type="ARBA" id="ARBA00022670"/>
    </source>
</evidence>
<dbReference type="Proteomes" id="UP001515480">
    <property type="component" value="Unassembled WGS sequence"/>
</dbReference>
<evidence type="ECO:0000256" key="7">
    <source>
        <dbReference type="SAM" id="SignalP"/>
    </source>
</evidence>
<dbReference type="SUPFAM" id="SSF63411">
    <property type="entry name" value="LuxS/MPP-like metallohydrolase"/>
    <property type="match status" value="1"/>
</dbReference>
<evidence type="ECO:0000256" key="3">
    <source>
        <dbReference type="ARBA" id="ARBA00022723"/>
    </source>
</evidence>
<dbReference type="Pfam" id="PF00675">
    <property type="entry name" value="Peptidase_M16"/>
    <property type="match status" value="1"/>
</dbReference>
<gene>
    <name evidence="10" type="ORF">AB1Y20_007535</name>
</gene>
<reference evidence="10 11" key="1">
    <citation type="journal article" date="2024" name="Science">
        <title>Giant polyketide synthase enzymes in the biosynthesis of giant marine polyether toxins.</title>
        <authorList>
            <person name="Fallon T.R."/>
            <person name="Shende V.V."/>
            <person name="Wierzbicki I.H."/>
            <person name="Pendleton A.L."/>
            <person name="Watervoot N.F."/>
            <person name="Auber R.P."/>
            <person name="Gonzalez D.J."/>
            <person name="Wisecaver J.H."/>
            <person name="Moore B.S."/>
        </authorList>
    </citation>
    <scope>NUCLEOTIDE SEQUENCE [LARGE SCALE GENOMIC DNA]</scope>
    <source>
        <strain evidence="10 11">12B1</strain>
    </source>
</reference>
<keyword evidence="4" id="KW-0378">Hydrolase</keyword>
<feature type="signal peptide" evidence="7">
    <location>
        <begin position="1"/>
        <end position="18"/>
    </location>
</feature>
<dbReference type="AlphaFoldDB" id="A0AB34IVA6"/>
<keyword evidence="2" id="KW-0645">Protease</keyword>
<evidence type="ECO:0000256" key="4">
    <source>
        <dbReference type="ARBA" id="ARBA00022801"/>
    </source>
</evidence>
<dbReference type="Pfam" id="PF05193">
    <property type="entry name" value="Peptidase_M16_C"/>
    <property type="match status" value="1"/>
</dbReference>
<dbReference type="GO" id="GO:0008237">
    <property type="term" value="F:metallopeptidase activity"/>
    <property type="evidence" value="ECO:0007669"/>
    <property type="project" value="UniProtKB-KW"/>
</dbReference>
<feature type="domain" description="Peptidase M16 C-terminal" evidence="9">
    <location>
        <begin position="269"/>
        <end position="384"/>
    </location>
</feature>
<accession>A0AB34IVA6</accession>
<evidence type="ECO:0008006" key="12">
    <source>
        <dbReference type="Google" id="ProtNLM"/>
    </source>
</evidence>
<evidence type="ECO:0000256" key="1">
    <source>
        <dbReference type="ARBA" id="ARBA00007261"/>
    </source>
</evidence>
<dbReference type="Gene3D" id="3.30.830.10">
    <property type="entry name" value="Metalloenzyme, LuxS/M16 peptidase-like"/>
    <property type="match status" value="2"/>
</dbReference>
<keyword evidence="11" id="KW-1185">Reference proteome</keyword>
<name>A0AB34IVA6_PRYPA</name>
<proteinExistence type="inferred from homology"/>
<comment type="similarity">
    <text evidence="1">Belongs to the peptidase M16 family.</text>
</comment>
<dbReference type="EMBL" id="JBGBPQ010000017">
    <property type="protein sequence ID" value="KAL1507931.1"/>
    <property type="molecule type" value="Genomic_DNA"/>
</dbReference>
<evidence type="ECO:0000259" key="9">
    <source>
        <dbReference type="Pfam" id="PF05193"/>
    </source>
</evidence>
<dbReference type="PANTHER" id="PTHR43690:SF18">
    <property type="entry name" value="INSULIN-DEGRADING ENZYME-RELATED"/>
    <property type="match status" value="1"/>
</dbReference>
<feature type="domain" description="Peptidase M16 N-terminal" evidence="8">
    <location>
        <begin position="78"/>
        <end position="147"/>
    </location>
</feature>
<comment type="caution">
    <text evidence="10">The sequence shown here is derived from an EMBL/GenBank/DDBJ whole genome shotgun (WGS) entry which is preliminary data.</text>
</comment>
<dbReference type="GO" id="GO:0046872">
    <property type="term" value="F:metal ion binding"/>
    <property type="evidence" value="ECO:0007669"/>
    <property type="project" value="UniProtKB-KW"/>
</dbReference>
<feature type="chain" id="PRO_5044245713" description="Peptidase M16 N-terminal domain-containing protein" evidence="7">
    <location>
        <begin position="19"/>
        <end position="864"/>
    </location>
</feature>
<evidence type="ECO:0000256" key="6">
    <source>
        <dbReference type="ARBA" id="ARBA00023049"/>
    </source>
</evidence>
<dbReference type="InterPro" id="IPR011765">
    <property type="entry name" value="Pept_M16_N"/>
</dbReference>
<evidence type="ECO:0000313" key="11">
    <source>
        <dbReference type="Proteomes" id="UP001515480"/>
    </source>
</evidence>
<keyword evidence="5" id="KW-0862">Zinc</keyword>
<evidence type="ECO:0000259" key="8">
    <source>
        <dbReference type="Pfam" id="PF00675"/>
    </source>
</evidence>
<sequence length="864" mass="91440">MALFLASVAAAALLDALSRRGLLSAATAAVPASLLPLPLVASDPAALPSLEVAGPSRRSRERYAFTQLPNGVRCLACSDESLTRCEVAVTVACGSLDDPEAYEGLAHLAEHLTLASDPSGLSQFIEERQGDLNAFTGERTTTFHCQFALTRRIKHIASAERAVRQAEAASGADVADGCERFAALFARALSPSPLPPLPLVRQEVGRIDAEMAALLKAPSRALLQVAALKARASRACAWRRLGRGDRTTLRAETSAEAEALRAAAVALRTERYSPATMTLAVVSPLPLDEALQIVGSAFASLSVTAQPPRQPPPQASVIAFDRSRGDAVCVARAGRNAQLCLAWLLRADGEGQAAQRQASALLGHALTSPHKNSLSAALRARGLAPLQERWCCGSAGAAARWREAVALSTAALSRLAARGIDVATVAEVTALSEAAWEFDARPPTAIELSSDLQETVDPSAAVTGARVYNTPPAELATAVQETAAAMATSSPVVTVWAADLSELGIDSSAAAPPLPSPLDRSKSEMVVLKALRNPQGELPPSYVPPKVNELQPPPPNPWVATSFAVVAPEARMGRGSYRFMGQADDESDPTISPLSILQLPGCVDLPALRKAQSSRRSSALLSGVFCQSGIPRPVALIALQINSARNYLMDSTTQTREAARAELWRLTLLQALSPQTALAARAGLRADVSFNTEGLRLAVSGYAQKLPRFMVSLIRSTLRHQPPPAGSAELEAARRAAALTLRERGGKGSLGRDEILKARSYELQEELAQLWHDVKSAQLLFAGDLSLAATDAVARVTQLELNVLLPKATTEGAKRQTSSWVDVEEEIRKWEGKLYKPSFTPIPLARSVCLDPGIAAVLDQCGGV</sequence>
<evidence type="ECO:0000313" key="10">
    <source>
        <dbReference type="EMBL" id="KAL1507931.1"/>
    </source>
</evidence>
<organism evidence="10 11">
    <name type="scientific">Prymnesium parvum</name>
    <name type="common">Toxic golden alga</name>
    <dbReference type="NCBI Taxonomy" id="97485"/>
    <lineage>
        <taxon>Eukaryota</taxon>
        <taxon>Haptista</taxon>
        <taxon>Haptophyta</taxon>
        <taxon>Prymnesiophyceae</taxon>
        <taxon>Prymnesiales</taxon>
        <taxon>Prymnesiaceae</taxon>
        <taxon>Prymnesium</taxon>
    </lineage>
</organism>
<dbReference type="InterPro" id="IPR050626">
    <property type="entry name" value="Peptidase_M16"/>
</dbReference>
<keyword evidence="6" id="KW-0482">Metalloprotease</keyword>
<evidence type="ECO:0000256" key="5">
    <source>
        <dbReference type="ARBA" id="ARBA00022833"/>
    </source>
</evidence>
<keyword evidence="7" id="KW-0732">Signal</keyword>
<dbReference type="InterPro" id="IPR007863">
    <property type="entry name" value="Peptidase_M16_C"/>
</dbReference>
<keyword evidence="3" id="KW-0479">Metal-binding</keyword>